<evidence type="ECO:0000313" key="3">
    <source>
        <dbReference type="Proteomes" id="UP001141327"/>
    </source>
</evidence>
<accession>A0ABQ8UP75</accession>
<dbReference type="Proteomes" id="UP001141327">
    <property type="component" value="Unassembled WGS sequence"/>
</dbReference>
<comment type="caution">
    <text evidence="2">The sequence shown here is derived from an EMBL/GenBank/DDBJ whole genome shotgun (WGS) entry which is preliminary data.</text>
</comment>
<feature type="region of interest" description="Disordered" evidence="1">
    <location>
        <begin position="148"/>
        <end position="196"/>
    </location>
</feature>
<feature type="compositionally biased region" description="Acidic residues" evidence="1">
    <location>
        <begin position="153"/>
        <end position="162"/>
    </location>
</feature>
<evidence type="ECO:0000256" key="1">
    <source>
        <dbReference type="SAM" id="MobiDB-lite"/>
    </source>
</evidence>
<name>A0ABQ8UP75_9EUKA</name>
<dbReference type="EMBL" id="JAPMOS010000014">
    <property type="protein sequence ID" value="KAJ4460252.1"/>
    <property type="molecule type" value="Genomic_DNA"/>
</dbReference>
<proteinExistence type="predicted"/>
<evidence type="ECO:0000313" key="2">
    <source>
        <dbReference type="EMBL" id="KAJ4460252.1"/>
    </source>
</evidence>
<keyword evidence="3" id="KW-1185">Reference proteome</keyword>
<reference evidence="2" key="1">
    <citation type="journal article" date="2022" name="bioRxiv">
        <title>Genomics of Preaxostyla Flagellates Illuminates Evolutionary Transitions and the Path Towards Mitochondrial Loss.</title>
        <authorList>
            <person name="Novak L.V.F."/>
            <person name="Treitli S.C."/>
            <person name="Pyrih J."/>
            <person name="Halakuc P."/>
            <person name="Pipaliya S.V."/>
            <person name="Vacek V."/>
            <person name="Brzon O."/>
            <person name="Soukal P."/>
            <person name="Eme L."/>
            <person name="Dacks J.B."/>
            <person name="Karnkowska A."/>
            <person name="Elias M."/>
            <person name="Hampl V."/>
        </authorList>
    </citation>
    <scope>NUCLEOTIDE SEQUENCE</scope>
    <source>
        <strain evidence="2">RCP-MX</strain>
    </source>
</reference>
<gene>
    <name evidence="2" type="ORF">PAPYR_3649</name>
</gene>
<sequence length="196" mass="21655">MEEAVVAKTETETPAQAPVQTPAVVPSTVEAPPASPQKETTPPSELQAKRPAESAVMEAPCKRLREIADIQEDLQERIIEIILLRGPTLFTELIEALKVEATTPVETDDVVRMLNARPDVFAKSEHDTDLDYRVSLCDEMLRRLDKIAGAPAEESEESSSDEETAKEKEPPCPLCEQEKHEDKIEAPPKKSTCTLL</sequence>
<protein>
    <submittedName>
        <fullName evidence="2">Uncharacterized protein</fullName>
    </submittedName>
</protein>
<feature type="compositionally biased region" description="Basic and acidic residues" evidence="1">
    <location>
        <begin position="163"/>
        <end position="188"/>
    </location>
</feature>
<feature type="region of interest" description="Disordered" evidence="1">
    <location>
        <begin position="1"/>
        <end position="54"/>
    </location>
</feature>
<organism evidence="2 3">
    <name type="scientific">Paratrimastix pyriformis</name>
    <dbReference type="NCBI Taxonomy" id="342808"/>
    <lineage>
        <taxon>Eukaryota</taxon>
        <taxon>Metamonada</taxon>
        <taxon>Preaxostyla</taxon>
        <taxon>Paratrimastigidae</taxon>
        <taxon>Paratrimastix</taxon>
    </lineage>
</organism>